<sequence length="667" mass="72764">MNSPSLLIRQTLIPLLLAIAISPALLACKSTSTAEREVEVEAQPQPITVTGPEDLLQTEDTLVSMRVRFGGELPALLRSLSDDPTLETVAAGLEDPVSLFVDHPHVDVDLSLLNTDRPIYLSFSSLGNEDFLQAASLGLPTREEEWPTFMLNRLLLPTDDPAQLAIELEKLFAYYSAENPDDPMVTRSYEGPGFLRVEVATPVNLALSQGENLHKQAHAWLDSLDLEILPIASDAYRPTAAFNAYANSESELALWTRHDRLARFGTLQRAMDEEYPLFPHGDEADDARTRFEAISTLAVNSMVNDPMAAEFEDLSLHIDATKAGGMTLDAVLTRTARGARIAEASRSTVMLPQIPGSHALSLDWSLDLQALAREVDVPFWLEAFDTPAAGGSMGFDERLARLASSESGIAIVVTALQSPFALMNSEALDDTTVPLARAGTVRAFTLPAGSPFPVGLAATLLFDPAPGRQSQLQTLLKGIESNLPFAFEFELRPVDDSRIELQLVMGASLFEVFHNADTFELSEASAEANLDKLGPLRALISAQQGLDQLDHLTLRFHDDDAYQSIRLGIDADDQTAALTPEHDVPLIPTPSSRCRTELAAAAFTHLHDLSVDGAAKVERYLETFNERAERCLGPDHPYAAEAETRLNRVRQWAVELGEDPSLSASAR</sequence>
<dbReference type="EMBL" id="SADD01000013">
    <property type="protein sequence ID" value="RVU42219.1"/>
    <property type="molecule type" value="Genomic_DNA"/>
</dbReference>
<organism evidence="1 2">
    <name type="scientific">Lujinxingia sediminis</name>
    <dbReference type="NCBI Taxonomy" id="2480984"/>
    <lineage>
        <taxon>Bacteria</taxon>
        <taxon>Deltaproteobacteria</taxon>
        <taxon>Bradymonadales</taxon>
        <taxon>Lujinxingiaceae</taxon>
        <taxon>Lujinxingia</taxon>
    </lineage>
</organism>
<keyword evidence="2" id="KW-1185">Reference proteome</keyword>
<evidence type="ECO:0000313" key="2">
    <source>
        <dbReference type="Proteomes" id="UP000282926"/>
    </source>
</evidence>
<proteinExistence type="predicted"/>
<reference evidence="1 2" key="1">
    <citation type="submission" date="2019-01" db="EMBL/GenBank/DDBJ databases">
        <title>Lujinxingia litoralis gen. nov., sp. nov. and Lujinxingia sediminis gen. nov., sp. nov., new members in the order Bradymonadales, isolated from coastal sediment.</title>
        <authorList>
            <person name="Li C.-M."/>
        </authorList>
    </citation>
    <scope>NUCLEOTIDE SEQUENCE [LARGE SCALE GENOMIC DNA]</scope>
    <source>
        <strain evidence="1 2">SEH01</strain>
    </source>
</reference>
<protein>
    <submittedName>
        <fullName evidence="1">Uncharacterized protein</fullName>
    </submittedName>
</protein>
<evidence type="ECO:0000313" key="1">
    <source>
        <dbReference type="EMBL" id="RVU42219.1"/>
    </source>
</evidence>
<dbReference type="Proteomes" id="UP000282926">
    <property type="component" value="Unassembled WGS sequence"/>
</dbReference>
<dbReference type="RefSeq" id="WP_127781003.1">
    <property type="nucleotide sequence ID" value="NZ_SADD01000013.1"/>
</dbReference>
<name>A0ABY0CP40_9DELT</name>
<accession>A0ABY0CP40</accession>
<comment type="caution">
    <text evidence="1">The sequence shown here is derived from an EMBL/GenBank/DDBJ whole genome shotgun (WGS) entry which is preliminary data.</text>
</comment>
<gene>
    <name evidence="1" type="ORF">EA187_16665</name>
</gene>